<dbReference type="InterPro" id="IPR017853">
    <property type="entry name" value="GH"/>
</dbReference>
<dbReference type="GO" id="GO:0016798">
    <property type="term" value="F:hydrolase activity, acting on glycosyl bonds"/>
    <property type="evidence" value="ECO:0007669"/>
    <property type="project" value="UniProtKB-KW"/>
</dbReference>
<name>A0ABW1IVQ7_9BACL</name>
<dbReference type="Pfam" id="PF08532">
    <property type="entry name" value="Glyco_hydro_42M"/>
    <property type="match status" value="1"/>
</dbReference>
<accession>A0ABW1IVQ7</accession>
<dbReference type="SUPFAM" id="SSF52317">
    <property type="entry name" value="Class I glutamine amidotransferase-like"/>
    <property type="match status" value="1"/>
</dbReference>
<sequence>MGENSLRFRQIHMDFHTSPDIENVGALFNAEEFAETLERAHVNSVTCFARCHHGLLYYDSKKNPERIHPHLQNRHLLRDQIEACHKRGIRVPIYITVQWDHYTALEHPEWLSINEDGSVIDASDPRSQRWTAPGFYQTLCLNSPYRDFLKAHTQEVLEQFDPVDGLFFDILFPVSCCCKYCRESMLKQGLEPHRHEDRMKHSQQVIDEFKLEMSAMVRSYAKDCTIFYNRGHIGTPHRNVVDAYSHFELESLPSGLWGYLHFPATVRYARNLGLEYLAQTGKFHSMWGDFHSFKNKAALEFETFHMLALGAKCLIGDQLEPSGRLSSPVYDLIGSVYGEIEKKEPWCDQVTAVTEIAVFTPEEFVRAGGGNLPDSLKGAVRMLQESAQQFDVVDSKSDWSKYKLLILPDTIPVSDQLAQKLEAYLAAGGSIIASFESGLNPEQTDFNLKALGVTLNKEQTSDIFGELVRGKHYERFDYAEYVLPTGELGEGLPETEHVMYAKGIEVSASPEAAVLSKTFLPYFYRTYKHFCSHRQAPSSGQSGSDAIVRNQNVIYFAHPIFSQYNQNAPRWVKQLLVNAIKALIGTPLLTHSGPSSMIATVNEQTEQHRWVVHLLHYIPERRSEEIDVIEDVIPLYDTKVSIAVSKPVRSVSCVPEGTELPFESRDGRVEFVVPKVNGHQMICIQY</sequence>
<dbReference type="InterPro" id="IPR013738">
    <property type="entry name" value="Beta_galactosidase_Trimer"/>
</dbReference>
<reference evidence="3" key="1">
    <citation type="journal article" date="2019" name="Int. J. Syst. Evol. Microbiol.">
        <title>The Global Catalogue of Microorganisms (GCM) 10K type strain sequencing project: providing services to taxonomists for standard genome sequencing and annotation.</title>
        <authorList>
            <consortium name="The Broad Institute Genomics Platform"/>
            <consortium name="The Broad Institute Genome Sequencing Center for Infectious Disease"/>
            <person name="Wu L."/>
            <person name="Ma J."/>
        </authorList>
    </citation>
    <scope>NUCLEOTIDE SEQUENCE [LARGE SCALE GENOMIC DNA]</scope>
    <source>
        <strain evidence="3">CCM 8749</strain>
    </source>
</reference>
<keyword evidence="2" id="KW-0326">Glycosidase</keyword>
<dbReference type="InterPro" id="IPR028212">
    <property type="entry name" value="GHL6"/>
</dbReference>
<comment type="caution">
    <text evidence="2">The sequence shown here is derived from an EMBL/GenBank/DDBJ whole genome shotgun (WGS) entry which is preliminary data.</text>
</comment>
<dbReference type="Gene3D" id="3.20.20.80">
    <property type="entry name" value="Glycosidases"/>
    <property type="match status" value="1"/>
</dbReference>
<dbReference type="Proteomes" id="UP001596250">
    <property type="component" value="Unassembled WGS sequence"/>
</dbReference>
<dbReference type="SUPFAM" id="SSF51445">
    <property type="entry name" value="(Trans)glycosidases"/>
    <property type="match status" value="1"/>
</dbReference>
<feature type="domain" description="Beta-galactosidase trimerisation" evidence="1">
    <location>
        <begin position="389"/>
        <end position="444"/>
    </location>
</feature>
<keyword evidence="2" id="KW-0378">Hydrolase</keyword>
<evidence type="ECO:0000259" key="1">
    <source>
        <dbReference type="Pfam" id="PF08532"/>
    </source>
</evidence>
<proteinExistence type="predicted"/>
<dbReference type="EMBL" id="JBHSQV010000187">
    <property type="protein sequence ID" value="MFC5989121.1"/>
    <property type="molecule type" value="Genomic_DNA"/>
</dbReference>
<dbReference type="RefSeq" id="WP_379896683.1">
    <property type="nucleotide sequence ID" value="NZ_CBCSCT010000002.1"/>
</dbReference>
<dbReference type="CDD" id="cd03143">
    <property type="entry name" value="A4_beta-galactosidase_middle_domain"/>
    <property type="match status" value="1"/>
</dbReference>
<dbReference type="Gene3D" id="3.40.50.880">
    <property type="match status" value="1"/>
</dbReference>
<dbReference type="InterPro" id="IPR029062">
    <property type="entry name" value="Class_I_gatase-like"/>
</dbReference>
<keyword evidence="3" id="KW-1185">Reference proteome</keyword>
<organism evidence="2 3">
    <name type="scientific">Marinicrinis lubricantis</name>
    <dbReference type="NCBI Taxonomy" id="2086470"/>
    <lineage>
        <taxon>Bacteria</taxon>
        <taxon>Bacillati</taxon>
        <taxon>Bacillota</taxon>
        <taxon>Bacilli</taxon>
        <taxon>Bacillales</taxon>
        <taxon>Paenibacillaceae</taxon>
    </lineage>
</organism>
<evidence type="ECO:0000313" key="3">
    <source>
        <dbReference type="Proteomes" id="UP001596250"/>
    </source>
</evidence>
<evidence type="ECO:0000313" key="2">
    <source>
        <dbReference type="EMBL" id="MFC5989121.1"/>
    </source>
</evidence>
<gene>
    <name evidence="2" type="ORF">ACFPXP_22175</name>
</gene>
<protein>
    <submittedName>
        <fullName evidence="2">Alpha-amylase family protein</fullName>
        <ecNumber evidence="2">3.2.1.-</ecNumber>
    </submittedName>
</protein>
<dbReference type="Pfam" id="PF14871">
    <property type="entry name" value="GHL6"/>
    <property type="match status" value="1"/>
</dbReference>
<dbReference type="EC" id="3.2.1.-" evidence="2"/>